<gene>
    <name evidence="2" type="ORF">PISMIDRAFT_33871</name>
</gene>
<dbReference type="EMBL" id="KN834151">
    <property type="protein sequence ID" value="KIK11839.1"/>
    <property type="molecule type" value="Genomic_DNA"/>
</dbReference>
<feature type="compositionally biased region" description="Basic and acidic residues" evidence="1">
    <location>
        <begin position="168"/>
        <end position="183"/>
    </location>
</feature>
<name>A0A0C9YDG8_9AGAM</name>
<evidence type="ECO:0000313" key="2">
    <source>
        <dbReference type="EMBL" id="KIK11839.1"/>
    </source>
</evidence>
<dbReference type="HOGENOM" id="CLU_041175_2_1_1"/>
<proteinExistence type="predicted"/>
<organism evidence="2 3">
    <name type="scientific">Pisolithus microcarpus 441</name>
    <dbReference type="NCBI Taxonomy" id="765257"/>
    <lineage>
        <taxon>Eukaryota</taxon>
        <taxon>Fungi</taxon>
        <taxon>Dikarya</taxon>
        <taxon>Basidiomycota</taxon>
        <taxon>Agaricomycotina</taxon>
        <taxon>Agaricomycetes</taxon>
        <taxon>Agaricomycetidae</taxon>
        <taxon>Boletales</taxon>
        <taxon>Sclerodermatineae</taxon>
        <taxon>Pisolithaceae</taxon>
        <taxon>Pisolithus</taxon>
    </lineage>
</organism>
<reference evidence="2 3" key="1">
    <citation type="submission" date="2014-04" db="EMBL/GenBank/DDBJ databases">
        <authorList>
            <consortium name="DOE Joint Genome Institute"/>
            <person name="Kuo A."/>
            <person name="Kohler A."/>
            <person name="Costa M.D."/>
            <person name="Nagy L.G."/>
            <person name="Floudas D."/>
            <person name="Copeland A."/>
            <person name="Barry K.W."/>
            <person name="Cichocki N."/>
            <person name="Veneault-Fourrey C."/>
            <person name="LaButti K."/>
            <person name="Lindquist E.A."/>
            <person name="Lipzen A."/>
            <person name="Lundell T."/>
            <person name="Morin E."/>
            <person name="Murat C."/>
            <person name="Sun H."/>
            <person name="Tunlid A."/>
            <person name="Henrissat B."/>
            <person name="Grigoriev I.V."/>
            <person name="Hibbett D.S."/>
            <person name="Martin F."/>
            <person name="Nordberg H.P."/>
            <person name="Cantor M.N."/>
            <person name="Hua S.X."/>
        </authorList>
    </citation>
    <scope>NUCLEOTIDE SEQUENCE [LARGE SCALE GENOMIC DNA]</scope>
    <source>
        <strain evidence="2 3">441</strain>
    </source>
</reference>
<evidence type="ECO:0000256" key="1">
    <source>
        <dbReference type="SAM" id="MobiDB-lite"/>
    </source>
</evidence>
<feature type="region of interest" description="Disordered" evidence="1">
    <location>
        <begin position="163"/>
        <end position="183"/>
    </location>
</feature>
<keyword evidence="3" id="KW-1185">Reference proteome</keyword>
<dbReference type="Proteomes" id="UP000054018">
    <property type="component" value="Unassembled WGS sequence"/>
</dbReference>
<evidence type="ECO:0000313" key="3">
    <source>
        <dbReference type="Proteomes" id="UP000054018"/>
    </source>
</evidence>
<sequence length="183" mass="20576">SAGSEGIQWEWLPYLTEKLLSWLLENPADRAILFNEKKDQAGQGNAAKPHTWQKKDIHAVIANFLFSSDMKYGDKYAANPGNLKAKYQQQALRFKSTGEGISPSDPHHQNLREKVITEFPFWEQCDLMWRGNPSYDTKLFDAAPGTNRTGDFLLIIKSSGCAGSSAHQQDELGEHRDDIPAPE</sequence>
<feature type="non-terminal residue" evidence="2">
    <location>
        <position position="1"/>
    </location>
</feature>
<accession>A0A0C9YDG8</accession>
<dbReference type="AlphaFoldDB" id="A0A0C9YDG8"/>
<reference evidence="3" key="2">
    <citation type="submission" date="2015-01" db="EMBL/GenBank/DDBJ databases">
        <title>Evolutionary Origins and Diversification of the Mycorrhizal Mutualists.</title>
        <authorList>
            <consortium name="DOE Joint Genome Institute"/>
            <consortium name="Mycorrhizal Genomics Consortium"/>
            <person name="Kohler A."/>
            <person name="Kuo A."/>
            <person name="Nagy L.G."/>
            <person name="Floudas D."/>
            <person name="Copeland A."/>
            <person name="Barry K.W."/>
            <person name="Cichocki N."/>
            <person name="Veneault-Fourrey C."/>
            <person name="LaButti K."/>
            <person name="Lindquist E.A."/>
            <person name="Lipzen A."/>
            <person name="Lundell T."/>
            <person name="Morin E."/>
            <person name="Murat C."/>
            <person name="Riley R."/>
            <person name="Ohm R."/>
            <person name="Sun H."/>
            <person name="Tunlid A."/>
            <person name="Henrissat B."/>
            <person name="Grigoriev I.V."/>
            <person name="Hibbett D.S."/>
            <person name="Martin F."/>
        </authorList>
    </citation>
    <scope>NUCLEOTIDE SEQUENCE [LARGE SCALE GENOMIC DNA]</scope>
    <source>
        <strain evidence="3">441</strain>
    </source>
</reference>
<protein>
    <submittedName>
        <fullName evidence="2">Uncharacterized protein</fullName>
    </submittedName>
</protein>
<feature type="non-terminal residue" evidence="2">
    <location>
        <position position="183"/>
    </location>
</feature>
<dbReference type="OrthoDB" id="2693027at2759"/>